<dbReference type="Pfam" id="PF11751">
    <property type="entry name" value="PorP_SprF"/>
    <property type="match status" value="1"/>
</dbReference>
<feature type="signal peptide" evidence="1">
    <location>
        <begin position="1"/>
        <end position="22"/>
    </location>
</feature>
<keyword evidence="3" id="KW-1185">Reference proteome</keyword>
<feature type="chain" id="PRO_5045589554" evidence="1">
    <location>
        <begin position="23"/>
        <end position="319"/>
    </location>
</feature>
<comment type="caution">
    <text evidence="2">The sequence shown here is derived from an EMBL/GenBank/DDBJ whole genome shotgun (WGS) entry which is preliminary data.</text>
</comment>
<sequence>MSLRRYLILLLFCAGTFTKASAQSDLHYTMFLYNKLLYNPGYTGSRDVTSINACYRNQWTGINGAPKTFNVTLDAPVGNYMRPFRKVAAGGSISSESIGVERYTNLMGYYAYRLRIKDMVLSMGLRGGLKTYSADYGQLNLSQMNDATFTRDVRGALLPNAGAGVYLYGENFYAGVSVPNLFQNYYDKTQSLASVAKEIRGYYGCAGYVFTVNDIVKIEPQVLMRYAGNGKYNLPFNGDLNVSGIFYDRLLVGVTYRTDMSFEGIVHIQATRNINVGYAYDYLVSGLRQYDKGTHEIVVGFDLIRDNSKYVTPRIIRAF</sequence>
<evidence type="ECO:0000313" key="3">
    <source>
        <dbReference type="Proteomes" id="UP001500067"/>
    </source>
</evidence>
<dbReference type="NCBIfam" id="TIGR03519">
    <property type="entry name" value="T9SS_PorP_fam"/>
    <property type="match status" value="1"/>
</dbReference>
<keyword evidence="1" id="KW-0732">Signal</keyword>
<accession>A0ABP8NIN1</accession>
<protein>
    <submittedName>
        <fullName evidence="2">Type IX secretion system membrane protein PorP/SprF</fullName>
    </submittedName>
</protein>
<organism evidence="2 3">
    <name type="scientific">Nemorincola caseinilytica</name>
    <dbReference type="NCBI Taxonomy" id="2054315"/>
    <lineage>
        <taxon>Bacteria</taxon>
        <taxon>Pseudomonadati</taxon>
        <taxon>Bacteroidota</taxon>
        <taxon>Chitinophagia</taxon>
        <taxon>Chitinophagales</taxon>
        <taxon>Chitinophagaceae</taxon>
        <taxon>Nemorincola</taxon>
    </lineage>
</organism>
<evidence type="ECO:0000256" key="1">
    <source>
        <dbReference type="SAM" id="SignalP"/>
    </source>
</evidence>
<dbReference type="RefSeq" id="WP_345083651.1">
    <property type="nucleotide sequence ID" value="NZ_BAABFA010000018.1"/>
</dbReference>
<proteinExistence type="predicted"/>
<name>A0ABP8NIN1_9BACT</name>
<reference evidence="3" key="1">
    <citation type="journal article" date="2019" name="Int. J. Syst. Evol. Microbiol.">
        <title>The Global Catalogue of Microorganisms (GCM) 10K type strain sequencing project: providing services to taxonomists for standard genome sequencing and annotation.</title>
        <authorList>
            <consortium name="The Broad Institute Genomics Platform"/>
            <consortium name="The Broad Institute Genome Sequencing Center for Infectious Disease"/>
            <person name="Wu L."/>
            <person name="Ma J."/>
        </authorList>
    </citation>
    <scope>NUCLEOTIDE SEQUENCE [LARGE SCALE GENOMIC DNA]</scope>
    <source>
        <strain evidence="3">JCM 32105</strain>
    </source>
</reference>
<dbReference type="EMBL" id="BAABFA010000018">
    <property type="protein sequence ID" value="GAA4467969.1"/>
    <property type="molecule type" value="Genomic_DNA"/>
</dbReference>
<dbReference type="InterPro" id="IPR019861">
    <property type="entry name" value="PorP/SprF_Bacteroidetes"/>
</dbReference>
<dbReference type="Proteomes" id="UP001500067">
    <property type="component" value="Unassembled WGS sequence"/>
</dbReference>
<evidence type="ECO:0000313" key="2">
    <source>
        <dbReference type="EMBL" id="GAA4467969.1"/>
    </source>
</evidence>
<gene>
    <name evidence="2" type="ORF">GCM10023093_24690</name>
</gene>